<dbReference type="RefSeq" id="WP_144840538.1">
    <property type="nucleotide sequence ID" value="NZ_JBHTKI010000002.1"/>
</dbReference>
<protein>
    <submittedName>
        <fullName evidence="1">Uncharacterized protein</fullName>
    </submittedName>
</protein>
<evidence type="ECO:0000313" key="2">
    <source>
        <dbReference type="Proteomes" id="UP001597109"/>
    </source>
</evidence>
<gene>
    <name evidence="1" type="ORF">ACFQ1X_01065</name>
</gene>
<keyword evidence="2" id="KW-1185">Reference proteome</keyword>
<evidence type="ECO:0000313" key="1">
    <source>
        <dbReference type="EMBL" id="MFD1030030.1"/>
    </source>
</evidence>
<sequence>MEQTEQLPQQSVGYYFLRSKEVHIENGAAFITFFIRLTRETSLRKEGKEKTRIQAVWVDLDEVKEGHATDRARALPNRMERYELTPNVFYSLYELTKTCPAELFYITPHYLNSTRKNFDT</sequence>
<comment type="caution">
    <text evidence="1">The sequence shown here is derived from an EMBL/GenBank/DDBJ whole genome shotgun (WGS) entry which is preliminary data.</text>
</comment>
<accession>A0ABW3L6F0</accession>
<name>A0ABW3L6F0_9BACL</name>
<dbReference type="Proteomes" id="UP001597109">
    <property type="component" value="Unassembled WGS sequence"/>
</dbReference>
<organism evidence="1 2">
    <name type="scientific">Metaplanococcus flavidus</name>
    <dbReference type="NCBI Taxonomy" id="569883"/>
    <lineage>
        <taxon>Bacteria</taxon>
        <taxon>Bacillati</taxon>
        <taxon>Bacillota</taxon>
        <taxon>Bacilli</taxon>
        <taxon>Bacillales</taxon>
        <taxon>Caryophanaceae</taxon>
        <taxon>Metaplanococcus</taxon>
    </lineage>
</organism>
<dbReference type="EMBL" id="JBHTKI010000002">
    <property type="protein sequence ID" value="MFD1030030.1"/>
    <property type="molecule type" value="Genomic_DNA"/>
</dbReference>
<reference evidence="2" key="1">
    <citation type="journal article" date="2019" name="Int. J. Syst. Evol. Microbiol.">
        <title>The Global Catalogue of Microorganisms (GCM) 10K type strain sequencing project: providing services to taxonomists for standard genome sequencing and annotation.</title>
        <authorList>
            <consortium name="The Broad Institute Genomics Platform"/>
            <consortium name="The Broad Institute Genome Sequencing Center for Infectious Disease"/>
            <person name="Wu L."/>
            <person name="Ma J."/>
        </authorList>
    </citation>
    <scope>NUCLEOTIDE SEQUENCE [LARGE SCALE GENOMIC DNA]</scope>
    <source>
        <strain evidence="2">CCUG 56756</strain>
    </source>
</reference>
<proteinExistence type="predicted"/>